<keyword evidence="1" id="KW-0812">Transmembrane</keyword>
<evidence type="ECO:0000313" key="3">
    <source>
        <dbReference type="Proteomes" id="UP000619265"/>
    </source>
</evidence>
<gene>
    <name evidence="2" type="ORF">F2P56_009434</name>
</gene>
<proteinExistence type="predicted"/>
<feature type="transmembrane region" description="Helical" evidence="1">
    <location>
        <begin position="138"/>
        <end position="164"/>
    </location>
</feature>
<keyword evidence="1" id="KW-1133">Transmembrane helix</keyword>
<dbReference type="Gramene" id="Jr04_13630_p2">
    <property type="protein sequence ID" value="cds.Jr04_13630_p2"/>
    <property type="gene ID" value="Jr04_13630"/>
</dbReference>
<comment type="caution">
    <text evidence="2">The sequence shown here is derived from an EMBL/GenBank/DDBJ whole genome shotgun (WGS) entry which is preliminary data.</text>
</comment>
<dbReference type="AlphaFoldDB" id="A0A833XX48"/>
<reference evidence="2" key="2">
    <citation type="submission" date="2020-03" db="EMBL/GenBank/DDBJ databases">
        <title>Walnut 2.0.</title>
        <authorList>
            <person name="Marrano A."/>
            <person name="Britton M."/>
            <person name="Zimin A.V."/>
            <person name="Zaini P.A."/>
            <person name="Workman R."/>
            <person name="Puiu D."/>
            <person name="Bianco L."/>
            <person name="Allen B.J."/>
            <person name="Troggio M."/>
            <person name="Leslie C.A."/>
            <person name="Timp W."/>
            <person name="Dendekar A."/>
            <person name="Salzberg S.L."/>
            <person name="Neale D.B."/>
        </authorList>
    </citation>
    <scope>NUCLEOTIDE SEQUENCE</scope>
    <source>
        <tissue evidence="2">Leaves</tissue>
    </source>
</reference>
<reference evidence="2" key="1">
    <citation type="submission" date="2015-10" db="EMBL/GenBank/DDBJ databases">
        <authorList>
            <person name="Martinez-Garcia P.J."/>
            <person name="Crepeau M.W."/>
            <person name="Puiu D."/>
            <person name="Gonzalez-Ibeas D."/>
            <person name="Whalen J."/>
            <person name="Stevens K."/>
            <person name="Paul R."/>
            <person name="Butterfield T."/>
            <person name="Britton M."/>
            <person name="Reagan R."/>
            <person name="Chakraborty S."/>
            <person name="Walawage S.L."/>
            <person name="Vasquez-Gross H.A."/>
            <person name="Cardeno C."/>
            <person name="Famula R."/>
            <person name="Pratt K."/>
            <person name="Kuruganti S."/>
            <person name="Aradhya M.K."/>
            <person name="Leslie C.A."/>
            <person name="Dandekar A.M."/>
            <person name="Salzberg S.L."/>
            <person name="Wegrzyn J.L."/>
            <person name="Langley C.H."/>
            <person name="Neale D.B."/>
        </authorList>
    </citation>
    <scope>NUCLEOTIDE SEQUENCE</scope>
    <source>
        <tissue evidence="2">Leaves</tissue>
    </source>
</reference>
<accession>A0A833XX48</accession>
<organism evidence="2 3">
    <name type="scientific">Juglans regia</name>
    <name type="common">English walnut</name>
    <dbReference type="NCBI Taxonomy" id="51240"/>
    <lineage>
        <taxon>Eukaryota</taxon>
        <taxon>Viridiplantae</taxon>
        <taxon>Streptophyta</taxon>
        <taxon>Embryophyta</taxon>
        <taxon>Tracheophyta</taxon>
        <taxon>Spermatophyta</taxon>
        <taxon>Magnoliopsida</taxon>
        <taxon>eudicotyledons</taxon>
        <taxon>Gunneridae</taxon>
        <taxon>Pentapetalae</taxon>
        <taxon>rosids</taxon>
        <taxon>fabids</taxon>
        <taxon>Fagales</taxon>
        <taxon>Juglandaceae</taxon>
        <taxon>Juglans</taxon>
    </lineage>
</organism>
<dbReference type="Proteomes" id="UP000619265">
    <property type="component" value="Unassembled WGS sequence"/>
</dbReference>
<evidence type="ECO:0000313" key="2">
    <source>
        <dbReference type="EMBL" id="KAF5472741.1"/>
    </source>
</evidence>
<protein>
    <submittedName>
        <fullName evidence="2">Uncharacterized protein</fullName>
    </submittedName>
</protein>
<evidence type="ECO:0000256" key="1">
    <source>
        <dbReference type="SAM" id="Phobius"/>
    </source>
</evidence>
<keyword evidence="1" id="KW-0472">Membrane</keyword>
<dbReference type="EMBL" id="LIHL02000004">
    <property type="protein sequence ID" value="KAF5472741.1"/>
    <property type="molecule type" value="Genomic_DNA"/>
</dbReference>
<sequence>MHIGTFRFKTVAFGPVAPLLAAVLLRRVSGASFLAALSAPRAMVSELFMLEPPPRRTCQTGLLRPRWTPARPGLLGHFFDLDSPAELLREHGALFTFLVPGAPGPDLGRVPAFPADLLRENGQILMFNSAELAPLPPFLSFSAFFLSFSFSLSFPSGFFALLFLKISIHRFEEDNTAVDSVIKTGGHSGRAGSGSVTVGVELGGSGSGSGVGSGWWWWWGGRRWRGRRTPSTKSSSAERRLGCGKDGLRTIQNSNSGDAEQLLLLPLLLEERLYASEHTPEVAMEREREMRESGCVLEVSSEMQCKTASDPLKEN</sequence>
<name>A0A833XX48_JUGRE</name>